<organism evidence="2 3">
    <name type="scientific">Faecalicoccus pleomorphus</name>
    <dbReference type="NCBI Taxonomy" id="1323"/>
    <lineage>
        <taxon>Bacteria</taxon>
        <taxon>Bacillati</taxon>
        <taxon>Bacillota</taxon>
        <taxon>Erysipelotrichia</taxon>
        <taxon>Erysipelotrichales</taxon>
        <taxon>Erysipelotrichaceae</taxon>
        <taxon>Faecalicoccus</taxon>
    </lineage>
</organism>
<name>A0AAW6CUB1_9FIRM</name>
<evidence type="ECO:0000256" key="1">
    <source>
        <dbReference type="SAM" id="MobiDB-lite"/>
    </source>
</evidence>
<reference evidence="2" key="1">
    <citation type="submission" date="2023-01" db="EMBL/GenBank/DDBJ databases">
        <title>Human gut microbiome strain richness.</title>
        <authorList>
            <person name="Chen-Liaw A."/>
        </authorList>
    </citation>
    <scope>NUCLEOTIDE SEQUENCE</scope>
    <source>
        <strain evidence="2">D8_m1001271B151109d0_201107</strain>
    </source>
</reference>
<gene>
    <name evidence="2" type="ORF">PND82_11630</name>
</gene>
<evidence type="ECO:0000313" key="2">
    <source>
        <dbReference type="EMBL" id="MDB7983458.1"/>
    </source>
</evidence>
<comment type="caution">
    <text evidence="2">The sequence shown here is derived from an EMBL/GenBank/DDBJ whole genome shotgun (WGS) entry which is preliminary data.</text>
</comment>
<dbReference type="AlphaFoldDB" id="A0AAW6CUB1"/>
<feature type="region of interest" description="Disordered" evidence="1">
    <location>
        <begin position="1"/>
        <end position="21"/>
    </location>
</feature>
<accession>A0AAW6CUB1</accession>
<dbReference type="Proteomes" id="UP001212981">
    <property type="component" value="Unassembled WGS sequence"/>
</dbReference>
<sequence length="63" mass="7213">VEKDEEERINRRREGNGGKRTKPECFFFFCRNIGGEYCLYISSSSNPMSIMECLTLQKKSAAG</sequence>
<evidence type="ECO:0000313" key="3">
    <source>
        <dbReference type="Proteomes" id="UP001212981"/>
    </source>
</evidence>
<proteinExistence type="predicted"/>
<protein>
    <submittedName>
        <fullName evidence="2">Uncharacterized protein</fullName>
    </submittedName>
</protein>
<feature type="non-terminal residue" evidence="2">
    <location>
        <position position="1"/>
    </location>
</feature>
<dbReference type="EMBL" id="JAQLXO010000045">
    <property type="protein sequence ID" value="MDB7983458.1"/>
    <property type="molecule type" value="Genomic_DNA"/>
</dbReference>